<feature type="transmembrane region" description="Helical" evidence="1">
    <location>
        <begin position="42"/>
        <end position="62"/>
    </location>
</feature>
<evidence type="ECO:0000313" key="2">
    <source>
        <dbReference type="EMBL" id="PTI51910.1"/>
    </source>
</evidence>
<sequence>MNNEDRHQKQLKFERNLIMIPYLIFAIIVLLCNIFYPEIKVTMTLFGLLFAYNLGLLFIAFIRHFKRTLILTLVLTILSGAAFFILLYVFGINHEIFGQIKK</sequence>
<keyword evidence="1" id="KW-1133">Transmembrane helix</keyword>
<keyword evidence="1" id="KW-0812">Transmembrane</keyword>
<dbReference type="Proteomes" id="UP000240717">
    <property type="component" value="Unassembled WGS sequence"/>
</dbReference>
<name>A0A2T4Q285_STAWA</name>
<comment type="caution">
    <text evidence="2">The sequence shown here is derived from an EMBL/GenBank/DDBJ whole genome shotgun (WGS) entry which is preliminary data.</text>
</comment>
<dbReference type="AlphaFoldDB" id="A0A2T4Q285"/>
<feature type="transmembrane region" description="Helical" evidence="1">
    <location>
        <begin position="69"/>
        <end position="92"/>
    </location>
</feature>
<keyword evidence="1" id="KW-0472">Membrane</keyword>
<feature type="transmembrane region" description="Helical" evidence="1">
    <location>
        <begin position="16"/>
        <end position="36"/>
    </location>
</feature>
<reference evidence="2 3" key="1">
    <citation type="journal article" date="2016" name="Front. Microbiol.">
        <title>Comprehensive Phylogenetic Analysis of Bovine Non-aureus Staphylococci Species Based on Whole-Genome Sequencing.</title>
        <authorList>
            <person name="Naushad S."/>
            <person name="Barkema H.W."/>
            <person name="Luby C."/>
            <person name="Condas L.A."/>
            <person name="Nobrega D.B."/>
            <person name="Carson D.A."/>
            <person name="De Buck J."/>
        </authorList>
    </citation>
    <scope>NUCLEOTIDE SEQUENCE [LARGE SCALE GENOMIC DNA]</scope>
    <source>
        <strain evidence="2 3">SNUC 2993</strain>
    </source>
</reference>
<organism evidence="2 3">
    <name type="scientific">Staphylococcus warneri</name>
    <dbReference type="NCBI Taxonomy" id="1292"/>
    <lineage>
        <taxon>Bacteria</taxon>
        <taxon>Bacillati</taxon>
        <taxon>Bacillota</taxon>
        <taxon>Bacilli</taxon>
        <taxon>Bacillales</taxon>
        <taxon>Staphylococcaceae</taxon>
        <taxon>Staphylococcus</taxon>
    </lineage>
</organism>
<dbReference type="RefSeq" id="WP_002450979.1">
    <property type="nucleotide sequence ID" value="NZ_CP054017.1"/>
</dbReference>
<evidence type="ECO:0000313" key="3">
    <source>
        <dbReference type="Proteomes" id="UP000240717"/>
    </source>
</evidence>
<accession>A0A2T4Q285</accession>
<proteinExistence type="predicted"/>
<gene>
    <name evidence="2" type="ORF">BU085_03460</name>
</gene>
<protein>
    <submittedName>
        <fullName evidence="2">Uncharacterized protein</fullName>
    </submittedName>
</protein>
<dbReference type="STRING" id="1194526.A284_09865"/>
<evidence type="ECO:0000256" key="1">
    <source>
        <dbReference type="SAM" id="Phobius"/>
    </source>
</evidence>
<dbReference type="EMBL" id="PZEV01000007">
    <property type="protein sequence ID" value="PTI51910.1"/>
    <property type="molecule type" value="Genomic_DNA"/>
</dbReference>